<dbReference type="Pfam" id="PF22633">
    <property type="entry name" value="F5_F8_type_C_2"/>
    <property type="match status" value="1"/>
</dbReference>
<dbReference type="Gene3D" id="2.60.120.260">
    <property type="entry name" value="Galactose-binding domain-like"/>
    <property type="match status" value="1"/>
</dbReference>
<organism evidence="2 3">
    <name type="scientific">Microlunatus parietis</name>
    <dbReference type="NCBI Taxonomy" id="682979"/>
    <lineage>
        <taxon>Bacteria</taxon>
        <taxon>Bacillati</taxon>
        <taxon>Actinomycetota</taxon>
        <taxon>Actinomycetes</taxon>
        <taxon>Propionibacteriales</taxon>
        <taxon>Propionibacteriaceae</taxon>
        <taxon>Microlunatus</taxon>
    </lineage>
</organism>
<evidence type="ECO:0000259" key="1">
    <source>
        <dbReference type="PROSITE" id="PS50022"/>
    </source>
</evidence>
<evidence type="ECO:0000313" key="2">
    <source>
        <dbReference type="EMBL" id="NYE72804.1"/>
    </source>
</evidence>
<reference evidence="2 3" key="1">
    <citation type="submission" date="2020-07" db="EMBL/GenBank/DDBJ databases">
        <title>Sequencing the genomes of 1000 actinobacteria strains.</title>
        <authorList>
            <person name="Klenk H.-P."/>
        </authorList>
    </citation>
    <scope>NUCLEOTIDE SEQUENCE [LARGE SCALE GENOMIC DNA]</scope>
    <source>
        <strain evidence="2 3">DSM 22083</strain>
    </source>
</reference>
<accession>A0A7Y9I9H6</accession>
<dbReference type="SUPFAM" id="SSF49785">
    <property type="entry name" value="Galactose-binding domain-like"/>
    <property type="match status" value="1"/>
</dbReference>
<sequence length="270" mass="29057">MALVIGGFMITAPPAAAAPVDRLQVSADLESVDLAALDCATARFTLRLHNPTRQAVYGDAWLAEDGPLQLSRKLVSSYLPAGFTLEAPITVTVPYGTDPASYPIKLTAGSSSSAEVSVEVVPPPDNGNVALSATPAMSSRHGRFSVCGTNDGDTDSNHWATFTGWNDATSRAWPDWVSYQLVEPTEIDRVVLYTLDSAAEPASRYGLSDWDVQVWRDGDWATVAEVRGNKQGVVTSTFPAETTSAVRILCWGNNNGDYSRIIETEIYLAR</sequence>
<dbReference type="Proteomes" id="UP000569914">
    <property type="component" value="Unassembled WGS sequence"/>
</dbReference>
<proteinExistence type="predicted"/>
<dbReference type="InterPro" id="IPR000421">
    <property type="entry name" value="FA58C"/>
</dbReference>
<dbReference type="InterPro" id="IPR008979">
    <property type="entry name" value="Galactose-bd-like_sf"/>
</dbReference>
<feature type="domain" description="F5/8 type C" evidence="1">
    <location>
        <begin position="113"/>
        <end position="269"/>
    </location>
</feature>
<dbReference type="AlphaFoldDB" id="A0A7Y9I9H6"/>
<gene>
    <name evidence="2" type="ORF">BKA15_004133</name>
</gene>
<name>A0A7Y9I9H6_9ACTN</name>
<keyword evidence="3" id="KW-1185">Reference proteome</keyword>
<dbReference type="PROSITE" id="PS50022">
    <property type="entry name" value="FA58C_3"/>
    <property type="match status" value="1"/>
</dbReference>
<evidence type="ECO:0000313" key="3">
    <source>
        <dbReference type="Proteomes" id="UP000569914"/>
    </source>
</evidence>
<comment type="caution">
    <text evidence="2">The sequence shown here is derived from an EMBL/GenBank/DDBJ whole genome shotgun (WGS) entry which is preliminary data.</text>
</comment>
<dbReference type="EMBL" id="JACCBU010000001">
    <property type="protein sequence ID" value="NYE72804.1"/>
    <property type="molecule type" value="Genomic_DNA"/>
</dbReference>
<protein>
    <recommendedName>
        <fullName evidence="1">F5/8 type C domain-containing protein</fullName>
    </recommendedName>
</protein>